<dbReference type="Proteomes" id="UP001501570">
    <property type="component" value="Unassembled WGS sequence"/>
</dbReference>
<dbReference type="Pfam" id="PF19450">
    <property type="entry name" value="DUF5988"/>
    <property type="match status" value="1"/>
</dbReference>
<name>A0ABP9SX04_9ACTN</name>
<reference evidence="2" key="1">
    <citation type="journal article" date="2019" name="Int. J. Syst. Evol. Microbiol.">
        <title>The Global Catalogue of Microorganisms (GCM) 10K type strain sequencing project: providing services to taxonomists for standard genome sequencing and annotation.</title>
        <authorList>
            <consortium name="The Broad Institute Genomics Platform"/>
            <consortium name="The Broad Institute Genome Sequencing Center for Infectious Disease"/>
            <person name="Wu L."/>
            <person name="Ma J."/>
        </authorList>
    </citation>
    <scope>NUCLEOTIDE SEQUENCE [LARGE SCALE GENOMIC DNA]</scope>
    <source>
        <strain evidence="2">JCM 18304</strain>
    </source>
</reference>
<evidence type="ECO:0000313" key="1">
    <source>
        <dbReference type="EMBL" id="GAA5202314.1"/>
    </source>
</evidence>
<evidence type="ECO:0000313" key="2">
    <source>
        <dbReference type="Proteomes" id="UP001501570"/>
    </source>
</evidence>
<dbReference type="InterPro" id="IPR046030">
    <property type="entry name" value="DUF5988"/>
</dbReference>
<keyword evidence="2" id="KW-1185">Reference proteome</keyword>
<organism evidence="1 2">
    <name type="scientific">Rugosimonospora acidiphila</name>
    <dbReference type="NCBI Taxonomy" id="556531"/>
    <lineage>
        <taxon>Bacteria</taxon>
        <taxon>Bacillati</taxon>
        <taxon>Actinomycetota</taxon>
        <taxon>Actinomycetes</taxon>
        <taxon>Micromonosporales</taxon>
        <taxon>Micromonosporaceae</taxon>
        <taxon>Rugosimonospora</taxon>
    </lineage>
</organism>
<gene>
    <name evidence="1" type="ORF">GCM10023322_84080</name>
</gene>
<sequence length="75" mass="8517">MIQDSNHRQYTGREIILRGGPKGLPEEARRLVVDHAESKIKLHFGAGYEHFEQVDGAAETGPIPFQWTMRTKIAE</sequence>
<protein>
    <submittedName>
        <fullName evidence="1">Uncharacterized protein</fullName>
    </submittedName>
</protein>
<dbReference type="EMBL" id="BAABJQ010000063">
    <property type="protein sequence ID" value="GAA5202314.1"/>
    <property type="molecule type" value="Genomic_DNA"/>
</dbReference>
<comment type="caution">
    <text evidence="1">The sequence shown here is derived from an EMBL/GenBank/DDBJ whole genome shotgun (WGS) entry which is preliminary data.</text>
</comment>
<accession>A0ABP9SX04</accession>
<proteinExistence type="predicted"/>
<dbReference type="RefSeq" id="WP_345639376.1">
    <property type="nucleotide sequence ID" value="NZ_BAABJQ010000063.1"/>
</dbReference>